<evidence type="ECO:0000256" key="5">
    <source>
        <dbReference type="SAM" id="MobiDB-lite"/>
    </source>
</evidence>
<evidence type="ECO:0000313" key="7">
    <source>
        <dbReference type="EMBL" id="VCU11203.1"/>
    </source>
</evidence>
<keyword evidence="8" id="KW-1185">Reference proteome</keyword>
<name>A0A3S4B460_9BRAD</name>
<dbReference type="SMART" id="SM00382">
    <property type="entry name" value="AAA"/>
    <property type="match status" value="1"/>
</dbReference>
<dbReference type="EMBL" id="UWOC01000203">
    <property type="protein sequence ID" value="VCU11203.1"/>
    <property type="molecule type" value="Genomic_DNA"/>
</dbReference>
<gene>
    <name evidence="7" type="primary">tauB_6</name>
    <name evidence="7" type="ORF">RHODGE_RHODGE_04734</name>
</gene>
<dbReference type="InterPro" id="IPR027417">
    <property type="entry name" value="P-loop_NTPase"/>
</dbReference>
<evidence type="ECO:0000256" key="2">
    <source>
        <dbReference type="ARBA" id="ARBA00022448"/>
    </source>
</evidence>
<dbReference type="SUPFAM" id="SSF52540">
    <property type="entry name" value="P-loop containing nucleoside triphosphate hydrolases"/>
    <property type="match status" value="1"/>
</dbReference>
<dbReference type="InterPro" id="IPR003439">
    <property type="entry name" value="ABC_transporter-like_ATP-bd"/>
</dbReference>
<dbReference type="PROSITE" id="PS50893">
    <property type="entry name" value="ABC_TRANSPORTER_2"/>
    <property type="match status" value="1"/>
</dbReference>
<evidence type="ECO:0000259" key="6">
    <source>
        <dbReference type="PROSITE" id="PS50893"/>
    </source>
</evidence>
<keyword evidence="3" id="KW-0547">Nucleotide-binding</keyword>
<protein>
    <submittedName>
        <fullName evidence="7">Taurine import ATP-binding protein TauB</fullName>
    </submittedName>
</protein>
<comment type="caution">
    <text evidence="7">The sequence shown here is derived from an EMBL/GenBank/DDBJ whole genome shotgun (WGS) entry which is preliminary data.</text>
</comment>
<evidence type="ECO:0000256" key="1">
    <source>
        <dbReference type="ARBA" id="ARBA00005417"/>
    </source>
</evidence>
<organism evidence="7 8">
    <name type="scientific">Rhodoplanes serenus</name>
    <dbReference type="NCBI Taxonomy" id="200615"/>
    <lineage>
        <taxon>Bacteria</taxon>
        <taxon>Pseudomonadati</taxon>
        <taxon>Pseudomonadota</taxon>
        <taxon>Alphaproteobacteria</taxon>
        <taxon>Hyphomicrobiales</taxon>
        <taxon>Nitrobacteraceae</taxon>
        <taxon>Rhodoplanes</taxon>
    </lineage>
</organism>
<dbReference type="Gene3D" id="3.40.50.300">
    <property type="entry name" value="P-loop containing nucleotide triphosphate hydrolases"/>
    <property type="match status" value="1"/>
</dbReference>
<feature type="region of interest" description="Disordered" evidence="5">
    <location>
        <begin position="239"/>
        <end position="266"/>
    </location>
</feature>
<keyword evidence="4 7" id="KW-0067">ATP-binding</keyword>
<dbReference type="PANTHER" id="PTHR42788">
    <property type="entry name" value="TAURINE IMPORT ATP-BINDING PROTEIN-RELATED"/>
    <property type="match status" value="1"/>
</dbReference>
<evidence type="ECO:0000256" key="3">
    <source>
        <dbReference type="ARBA" id="ARBA00022741"/>
    </source>
</evidence>
<proteinExistence type="inferred from homology"/>
<feature type="domain" description="ABC transporter" evidence="6">
    <location>
        <begin position="2"/>
        <end position="223"/>
    </location>
</feature>
<reference evidence="8" key="1">
    <citation type="submission" date="2018-10" db="EMBL/GenBank/DDBJ databases">
        <authorList>
            <person name="Peiro R."/>
            <person name="Begona"/>
            <person name="Cbmso G."/>
            <person name="Lopez M."/>
            <person name="Gonzalez S."/>
            <person name="Sacristan E."/>
            <person name="Castillo E."/>
        </authorList>
    </citation>
    <scope>NUCLEOTIDE SEQUENCE [LARGE SCALE GENOMIC DNA]</scope>
</reference>
<dbReference type="OrthoDB" id="9802264at2"/>
<evidence type="ECO:0000256" key="4">
    <source>
        <dbReference type="ARBA" id="ARBA00022840"/>
    </source>
</evidence>
<comment type="similarity">
    <text evidence="1">Belongs to the ABC transporter superfamily.</text>
</comment>
<dbReference type="PANTHER" id="PTHR42788:SF19">
    <property type="entry name" value="ALIPHATIC SULFONATES IMPORT ATP-BINDING PROTEIN SSUB 2"/>
    <property type="match status" value="1"/>
</dbReference>
<keyword evidence="2" id="KW-0813">Transport</keyword>
<feature type="compositionally biased region" description="Basic and acidic residues" evidence="5">
    <location>
        <begin position="239"/>
        <end position="252"/>
    </location>
</feature>
<dbReference type="Proteomes" id="UP000289200">
    <property type="component" value="Unassembled WGS sequence"/>
</dbReference>
<dbReference type="GO" id="GO:0016887">
    <property type="term" value="F:ATP hydrolysis activity"/>
    <property type="evidence" value="ECO:0007669"/>
    <property type="project" value="InterPro"/>
</dbReference>
<dbReference type="GO" id="GO:0005524">
    <property type="term" value="F:ATP binding"/>
    <property type="evidence" value="ECO:0007669"/>
    <property type="project" value="UniProtKB-KW"/>
</dbReference>
<dbReference type="Pfam" id="PF00005">
    <property type="entry name" value="ABC_tran"/>
    <property type="match status" value="1"/>
</dbReference>
<evidence type="ECO:0000313" key="8">
    <source>
        <dbReference type="Proteomes" id="UP000289200"/>
    </source>
</evidence>
<dbReference type="RefSeq" id="WP_129611478.1">
    <property type="nucleotide sequence ID" value="NZ_UWOC01000203.1"/>
</dbReference>
<sequence>MLRFERVGLRYADGPVLDDFDLAVAPGELVVLLGPSGCGKTTLLRLAARLAAPSTGRVVNRFARTAVVFQEPRLLPWWSALDNVAFALAARGVAPAERRARAAALLGRLGFSPADLRKRPAALSGGMQGRTAIARALVVEPDLVLMDEPFAALDVGLRRDLQDLVRGAVDRDGAAVLFVTHDVTEAVRLADRLVVLSRRPARVVHDVRTQPEASPAAIHRAAAALLDTPAVRAALLARHGEPGQPERPEIRPGRQPASAAPSWPAR</sequence>
<dbReference type="InterPro" id="IPR003593">
    <property type="entry name" value="AAA+_ATPase"/>
</dbReference>
<accession>A0A3S4B460</accession>
<dbReference type="AlphaFoldDB" id="A0A3S4B460"/>
<dbReference type="InterPro" id="IPR050166">
    <property type="entry name" value="ABC_transporter_ATP-bind"/>
</dbReference>